<comment type="caution">
    <text evidence="2">The sequence shown here is derived from an EMBL/GenBank/DDBJ whole genome shotgun (WGS) entry which is preliminary data.</text>
</comment>
<dbReference type="RefSeq" id="WP_149299153.1">
    <property type="nucleotide sequence ID" value="NZ_VTWH01000002.1"/>
</dbReference>
<name>A0A5B0DWV7_9HYPH</name>
<dbReference type="AlphaFoldDB" id="A0A5B0DWV7"/>
<evidence type="ECO:0000313" key="3">
    <source>
        <dbReference type="Proteomes" id="UP000324738"/>
    </source>
</evidence>
<dbReference type="InterPro" id="IPR006528">
    <property type="entry name" value="Phage_head_morphogenesis_dom"/>
</dbReference>
<dbReference type="OrthoDB" id="8614104at2"/>
<feature type="domain" description="Phage head morphogenesis" evidence="1">
    <location>
        <begin position="144"/>
        <end position="256"/>
    </location>
</feature>
<dbReference type="PIRSF" id="PIRSF034565">
    <property type="entry name" value="UCP034565"/>
    <property type="match status" value="1"/>
</dbReference>
<gene>
    <name evidence="2" type="ORF">FPY71_07190</name>
</gene>
<proteinExistence type="predicted"/>
<evidence type="ECO:0000313" key="2">
    <source>
        <dbReference type="EMBL" id="KAA0970301.1"/>
    </source>
</evidence>
<accession>A0A5B0DWV7</accession>
<dbReference type="InterPro" id="IPR017029">
    <property type="entry name" value="Phage_head_put"/>
</dbReference>
<dbReference type="EMBL" id="VTWH01000002">
    <property type="protein sequence ID" value="KAA0970301.1"/>
    <property type="molecule type" value="Genomic_DNA"/>
</dbReference>
<dbReference type="NCBIfam" id="TIGR01641">
    <property type="entry name" value="phageSPP1_gp7"/>
    <property type="match status" value="1"/>
</dbReference>
<dbReference type="Proteomes" id="UP000324738">
    <property type="component" value="Unassembled WGS sequence"/>
</dbReference>
<protein>
    <submittedName>
        <fullName evidence="2">Phage head morphogenesis protein</fullName>
    </submittedName>
</protein>
<keyword evidence="3" id="KW-1185">Reference proteome</keyword>
<organism evidence="2 3">
    <name type="scientific">Aureimonas fodinaquatilis</name>
    <dbReference type="NCBI Taxonomy" id="2565783"/>
    <lineage>
        <taxon>Bacteria</taxon>
        <taxon>Pseudomonadati</taxon>
        <taxon>Pseudomonadota</taxon>
        <taxon>Alphaproteobacteria</taxon>
        <taxon>Hyphomicrobiales</taxon>
        <taxon>Aurantimonadaceae</taxon>
        <taxon>Aureimonas</taxon>
    </lineage>
</organism>
<reference evidence="2 3" key="1">
    <citation type="submission" date="2019-08" db="EMBL/GenBank/DDBJ databases">
        <title>Aureimonas fodiniaquatilis sp. nov., isolated from a coal mine wastewater.</title>
        <authorList>
            <person name="Kim W."/>
        </authorList>
    </citation>
    <scope>NUCLEOTIDE SEQUENCE [LARGE SCALE GENOMIC DNA]</scope>
    <source>
        <strain evidence="2 3">CAU 1482</strain>
    </source>
</reference>
<sequence length="351" mass="39409">MALNDEILDRIIAHQIWTQRYSTATVRKVIALLNRADKRIVDRLATQMLSELSVERSNKLLDAIRTIVAGAYGVAIEGLTSELSSFGAYETGFQNNLLRQALPDTFETVRPSASQVVAATKARPFQGRLLREWGKDLQDSAFKRVRDTIRMGMVEGRTTDQIVRDIRGTKARNYEDGILQRNRREMESVVRTAVNHTANVAREETYKANADIIKGVRWVATLDSRTTTICASRDGKVYPVDNGPRPPAHFGCRSTTAPVTKSWREMGFDVDDLPAGTRASMNGQAPADLTYNEWLRKQSVETQEEVLGVTKARLFRRGNMPIDRFVDKTGAEYTLDDLRQRDAAAFVRAGL</sequence>
<dbReference type="Pfam" id="PF04233">
    <property type="entry name" value="Phage_Mu_F"/>
    <property type="match status" value="1"/>
</dbReference>
<evidence type="ECO:0000259" key="1">
    <source>
        <dbReference type="Pfam" id="PF04233"/>
    </source>
</evidence>